<reference evidence="2" key="1">
    <citation type="submission" date="2023-06" db="EMBL/GenBank/DDBJ databases">
        <authorList>
            <person name="Kurt Z."/>
        </authorList>
    </citation>
    <scope>NUCLEOTIDE SEQUENCE</scope>
</reference>
<evidence type="ECO:0000256" key="1">
    <source>
        <dbReference type="SAM" id="Phobius"/>
    </source>
</evidence>
<evidence type="ECO:0000313" key="3">
    <source>
        <dbReference type="EMBL" id="CAL6007945.1"/>
    </source>
</evidence>
<accession>A0AA86NS27</accession>
<comment type="caution">
    <text evidence="2">The sequence shown here is derived from an EMBL/GenBank/DDBJ whole genome shotgun (WGS) entry which is preliminary data.</text>
</comment>
<dbReference type="Proteomes" id="UP001642409">
    <property type="component" value="Unassembled WGS sequence"/>
</dbReference>
<evidence type="ECO:0000313" key="2">
    <source>
        <dbReference type="EMBL" id="CAI9925462.1"/>
    </source>
</evidence>
<feature type="transmembrane region" description="Helical" evidence="1">
    <location>
        <begin position="121"/>
        <end position="144"/>
    </location>
</feature>
<keyword evidence="4" id="KW-1185">Reference proteome</keyword>
<dbReference type="EMBL" id="CAXDID020000056">
    <property type="protein sequence ID" value="CAL6007945.1"/>
    <property type="molecule type" value="Genomic_DNA"/>
</dbReference>
<dbReference type="EMBL" id="CATOUU010000341">
    <property type="protein sequence ID" value="CAI9925462.1"/>
    <property type="molecule type" value="Genomic_DNA"/>
</dbReference>
<dbReference type="AlphaFoldDB" id="A0AA86NS27"/>
<gene>
    <name evidence="2" type="ORF">HINF_LOCUS13107</name>
    <name evidence="3" type="ORF">HINF_LOCUS20885</name>
</gene>
<organism evidence="2">
    <name type="scientific">Hexamita inflata</name>
    <dbReference type="NCBI Taxonomy" id="28002"/>
    <lineage>
        <taxon>Eukaryota</taxon>
        <taxon>Metamonada</taxon>
        <taxon>Diplomonadida</taxon>
        <taxon>Hexamitidae</taxon>
        <taxon>Hexamitinae</taxon>
        <taxon>Hexamita</taxon>
    </lineage>
</organism>
<keyword evidence="1" id="KW-1133">Transmembrane helix</keyword>
<keyword evidence="1" id="KW-0472">Membrane</keyword>
<sequence length="198" mass="23772">MQQPLTHLKRGVMQYHVQIRYYLKNPAWKVDHRYLLVISENRKQEYRLYKDLIQIHETIQFRLTHGTIYSYAFENPLHQMSCKYSTEYFDVESDCKNKCAGPCFYDIILHYCCQPNHSWKYLTLVVSCTIFAIVVIALIVYIALKYYKKKHDIKKYGYTDEMIKEDLQTSEQAYNEKIQKMKKNPKKGIVSDYNECTM</sequence>
<proteinExistence type="predicted"/>
<protein>
    <submittedName>
        <fullName evidence="3">Hypothetical_protein</fullName>
    </submittedName>
</protein>
<reference evidence="3 4" key="2">
    <citation type="submission" date="2024-07" db="EMBL/GenBank/DDBJ databases">
        <authorList>
            <person name="Akdeniz Z."/>
        </authorList>
    </citation>
    <scope>NUCLEOTIDE SEQUENCE [LARGE SCALE GENOMIC DNA]</scope>
</reference>
<evidence type="ECO:0000313" key="4">
    <source>
        <dbReference type="Proteomes" id="UP001642409"/>
    </source>
</evidence>
<keyword evidence="1" id="KW-0812">Transmembrane</keyword>
<name>A0AA86NS27_9EUKA</name>